<dbReference type="AlphaFoldDB" id="A0A9N9XZY9"/>
<evidence type="ECO:0000313" key="7">
    <source>
        <dbReference type="Proteomes" id="UP000754883"/>
    </source>
</evidence>
<protein>
    <recommendedName>
        <fullName evidence="8">Phenylacetaldoxime dehydratase</fullName>
    </recommendedName>
</protein>
<proteinExistence type="predicted"/>
<dbReference type="EMBL" id="CABFNO020001443">
    <property type="protein sequence ID" value="CAG9987820.1"/>
    <property type="molecule type" value="Genomic_DNA"/>
</dbReference>
<reference evidence="6" key="1">
    <citation type="submission" date="2021-10" db="EMBL/GenBank/DDBJ databases">
        <authorList>
            <person name="Piombo E."/>
        </authorList>
    </citation>
    <scope>NUCLEOTIDE SEQUENCE</scope>
</reference>
<evidence type="ECO:0000313" key="6">
    <source>
        <dbReference type="EMBL" id="CAG9987820.1"/>
    </source>
</evidence>
<keyword evidence="3" id="KW-0479">Metal-binding</keyword>
<gene>
    <name evidence="6" type="ORF">CBYS24578_00010463</name>
</gene>
<dbReference type="Pfam" id="PF13816">
    <property type="entry name" value="Dehydratase_hem"/>
    <property type="match status" value="1"/>
</dbReference>
<dbReference type="GO" id="GO:0046872">
    <property type="term" value="F:metal ion binding"/>
    <property type="evidence" value="ECO:0007669"/>
    <property type="project" value="UniProtKB-KW"/>
</dbReference>
<dbReference type="OrthoDB" id="3359285at2759"/>
<evidence type="ECO:0000256" key="1">
    <source>
        <dbReference type="ARBA" id="ARBA00001970"/>
    </source>
</evidence>
<dbReference type="GO" id="GO:0016829">
    <property type="term" value="F:lyase activity"/>
    <property type="evidence" value="ECO:0007669"/>
    <property type="project" value="UniProtKB-KW"/>
</dbReference>
<keyword evidence="5" id="KW-0456">Lyase</keyword>
<keyword evidence="4" id="KW-0408">Iron</keyword>
<dbReference type="InterPro" id="IPR025702">
    <property type="entry name" value="OXD"/>
</dbReference>
<comment type="cofactor">
    <cofactor evidence="1">
        <name>heme b</name>
        <dbReference type="ChEBI" id="CHEBI:60344"/>
    </cofactor>
</comment>
<accession>A0A9N9XZY9</accession>
<evidence type="ECO:0000256" key="5">
    <source>
        <dbReference type="ARBA" id="ARBA00023239"/>
    </source>
</evidence>
<organism evidence="6 7">
    <name type="scientific">Clonostachys byssicola</name>
    <dbReference type="NCBI Taxonomy" id="160290"/>
    <lineage>
        <taxon>Eukaryota</taxon>
        <taxon>Fungi</taxon>
        <taxon>Dikarya</taxon>
        <taxon>Ascomycota</taxon>
        <taxon>Pezizomycotina</taxon>
        <taxon>Sordariomycetes</taxon>
        <taxon>Hypocreomycetidae</taxon>
        <taxon>Hypocreales</taxon>
        <taxon>Bionectriaceae</taxon>
        <taxon>Clonostachys</taxon>
    </lineage>
</organism>
<keyword evidence="2" id="KW-0349">Heme</keyword>
<evidence type="ECO:0000256" key="4">
    <source>
        <dbReference type="ARBA" id="ARBA00023004"/>
    </source>
</evidence>
<comment type="caution">
    <text evidence="6">The sequence shown here is derived from an EMBL/GenBank/DDBJ whole genome shotgun (WGS) entry which is preliminary data.</text>
</comment>
<evidence type="ECO:0000256" key="2">
    <source>
        <dbReference type="ARBA" id="ARBA00022617"/>
    </source>
</evidence>
<evidence type="ECO:0000256" key="3">
    <source>
        <dbReference type="ARBA" id="ARBA00022723"/>
    </source>
</evidence>
<name>A0A9N9XZY9_9HYPO</name>
<keyword evidence="7" id="KW-1185">Reference proteome</keyword>
<sequence>MAEIESAIAPHLRTERVVPGNTPDNFKPPFEIYASRYPPLMKELVFAIIGVQYSSSELNDGVAMEKLISFISSTAVPNHLRPTLGEVAAMTDNRSHYNIAMLAYWPDRRTWNEWSEQTGFQEWWSGLDPTNQQNGWFLEVFFPTMDRFETILTDTTMREGASYMRDNVSGPVLEHGYWGSMRDRLPVAQVDELVGEKAFLQAGGPKRPSTLTSRVRVPGKRNLAVIRSGQDWKETLPKERDLYLKMMRPALQAGMDFLHDHGDEVGCYSNRFMDIVGPNGETGKDRSFGLGYFDDLASLEAWSKSHPTHVNIFAVFMKYAKEMNNELSLHLYHEVSVLESSQQLFEYVSCHANTGMLASIRDND</sequence>
<evidence type="ECO:0008006" key="8">
    <source>
        <dbReference type="Google" id="ProtNLM"/>
    </source>
</evidence>
<dbReference type="Proteomes" id="UP000754883">
    <property type="component" value="Unassembled WGS sequence"/>
</dbReference>